<comment type="caution">
    <text evidence="3">The sequence shown here is derived from an EMBL/GenBank/DDBJ whole genome shotgun (WGS) entry which is preliminary data.</text>
</comment>
<dbReference type="InterPro" id="IPR027417">
    <property type="entry name" value="P-loop_NTPase"/>
</dbReference>
<dbReference type="SUPFAM" id="SSF52540">
    <property type="entry name" value="P-loop containing nucleoside triphosphate hydrolases"/>
    <property type="match status" value="2"/>
</dbReference>
<organism evidence="3 4">
    <name type="scientific">Longimycelium tulufanense</name>
    <dbReference type="NCBI Taxonomy" id="907463"/>
    <lineage>
        <taxon>Bacteria</taxon>
        <taxon>Bacillati</taxon>
        <taxon>Actinomycetota</taxon>
        <taxon>Actinomycetes</taxon>
        <taxon>Pseudonocardiales</taxon>
        <taxon>Pseudonocardiaceae</taxon>
        <taxon>Longimycelium</taxon>
    </lineage>
</organism>
<reference evidence="3" key="1">
    <citation type="journal article" date="2014" name="Int. J. Syst. Evol. Microbiol.">
        <title>Complete genome sequence of Corynebacterium casei LMG S-19264T (=DSM 44701T), isolated from a smear-ripened cheese.</title>
        <authorList>
            <consortium name="US DOE Joint Genome Institute (JGI-PGF)"/>
            <person name="Walter F."/>
            <person name="Albersmeier A."/>
            <person name="Kalinowski J."/>
            <person name="Ruckert C."/>
        </authorList>
    </citation>
    <scope>NUCLEOTIDE SEQUENCE</scope>
    <source>
        <strain evidence="3">CGMCC 4.5737</strain>
    </source>
</reference>
<dbReference type="Gene3D" id="2.30.30.940">
    <property type="match status" value="1"/>
</dbReference>
<evidence type="ECO:0000313" key="3">
    <source>
        <dbReference type="EMBL" id="GGM67790.1"/>
    </source>
</evidence>
<dbReference type="Pfam" id="PF08751">
    <property type="entry name" value="TrwC"/>
    <property type="match status" value="1"/>
</dbReference>
<feature type="compositionally biased region" description="Basic and acidic residues" evidence="1">
    <location>
        <begin position="1254"/>
        <end position="1277"/>
    </location>
</feature>
<dbReference type="CDD" id="cd17933">
    <property type="entry name" value="DEXSc_RecD-like"/>
    <property type="match status" value="1"/>
</dbReference>
<dbReference type="AlphaFoldDB" id="A0A8J3CIR5"/>
<evidence type="ECO:0000256" key="1">
    <source>
        <dbReference type="SAM" id="MobiDB-lite"/>
    </source>
</evidence>
<protein>
    <recommendedName>
        <fullName evidence="2">TrwC relaxase domain-containing protein</fullName>
    </recommendedName>
</protein>
<dbReference type="EMBL" id="BMMK01000022">
    <property type="protein sequence ID" value="GGM67790.1"/>
    <property type="molecule type" value="Genomic_DNA"/>
</dbReference>
<gene>
    <name evidence="3" type="ORF">GCM10012275_42990</name>
</gene>
<dbReference type="Proteomes" id="UP000637578">
    <property type="component" value="Unassembled WGS sequence"/>
</dbReference>
<feature type="domain" description="TrwC relaxase" evidence="2">
    <location>
        <begin position="9"/>
        <end position="404"/>
    </location>
</feature>
<name>A0A8J3CIR5_9PSEU</name>
<dbReference type="Gene3D" id="3.40.50.300">
    <property type="entry name" value="P-loop containing nucleotide triphosphate hydrolases"/>
    <property type="match status" value="2"/>
</dbReference>
<dbReference type="InterPro" id="IPR014862">
    <property type="entry name" value="TrwC"/>
</dbReference>
<dbReference type="SUPFAM" id="SSF55464">
    <property type="entry name" value="Origin of replication-binding domain, RBD-like"/>
    <property type="match status" value="1"/>
</dbReference>
<feature type="region of interest" description="Disordered" evidence="1">
    <location>
        <begin position="1232"/>
        <end position="1277"/>
    </location>
</feature>
<sequence>MMTLHVLHAGDGYTYLTRQVASGDVKRNAKDPLIAYYHSTGAPPGQWVGSGCADLDVSGEVSEAQMQALFGEGLHPDADNMIAAAVAAGTDIADAINAVRLGRRFVIYDKHIPLVRQLADAYTRFAQAHQRRPTIEERRTIKEQTAYSLLMTVDPQRNWTKSEIRAYITNVLGRARQPVAGFDCVFTPVKSVSVLWALGGHQVRQAVEAAHEAAWRDALAYGEKEGAFTRVGAGGVAQVETSGFVATAFTHRDSRAGDPNLHTHVAISNRVLAADGKWRTLDSRQMHRIAVSMSERYNARLEDIVTRQLGARWTERSKGPSKQPVREIAGIPEELILGFSQRRTQIEAGYEQLVTEYVRRHGYTPPRTVQLKLAQQACVEERPAKGRHYTLAEQVDRWLSRAGELLPGVEIGAMIRAVLGRAPSGPSANQVNVHQVAAKVVDAVSEHRSTWAVYHVRAEAERQVRGVQVASSDERDQLVEAIVTRALQAESIRLDVDLEDVPTLLQRSTGESLYRRRGADRYTSHALLDAEQRLLTDSQRRRGPAVPAASIDAAIARLERQERKATKTLNPGQRHLVHHFVGSGRALAVGIGPPGTGKSTAMRAVRAAWESTGGRVIGLAPSAAAASVLGDELGVPADTLHSLGVAWRSGHDVDVQAGDMLLVDEAGMAGTRMLDQVRALAEERGAVMRLVGDHRQLTAVEAGGALRLIHHETGGVELTEVRRFTDPTEAETLLKFRVGDPTAVRWYAAHGRLRGGVRAALLDQLYTDWHADQTAGRISIMVSDTNDTVRELSTRAQFARRAEGLAESRGVTLHDGTTAGVGDRIVTRLNRRRLPVLGARDYVKNGDLWEVEKRYRDGRLRVRHVRHGGRVTLPADYVADWVELGYAATIYRSQGLTVEISRAHLSPHTTRESAVVALSRGTDANYGYLETDQLFGLDEPETLPGDLFYRYRNHTAEEQALATILHRDGRERSATEELRDALDAPFRLDTAVAQYEHALQVYRGEQDAAAAARWVRDGIPQWANDILADKAWPALAAVLHQADGVGVDPRDLLAQQAARGELATAHSVAQVMHWRITELVELPVAPGGDRPEGLPGWVPTAPESGDPVPDAKHAELRDWLRTKAEVLAHRVRALADRVAEELPAWAASLGTVPEDPVQRTTWLRCAGQIAAYRERWGIPESDPTLLGPTEVRGPQAPARQWVERFLTAAGLTFHDPTIQRARGLQDRLAALSQRAAPASGPERPGNGTENQPETVHDVVEGPYNEERNIGHDLGPEP</sequence>
<keyword evidence="4" id="KW-1185">Reference proteome</keyword>
<proteinExistence type="predicted"/>
<dbReference type="NCBIfam" id="NF041492">
    <property type="entry name" value="MobF"/>
    <property type="match status" value="1"/>
</dbReference>
<evidence type="ECO:0000313" key="4">
    <source>
        <dbReference type="Proteomes" id="UP000637578"/>
    </source>
</evidence>
<reference evidence="3" key="2">
    <citation type="submission" date="2020-09" db="EMBL/GenBank/DDBJ databases">
        <authorList>
            <person name="Sun Q."/>
            <person name="Zhou Y."/>
        </authorList>
    </citation>
    <scope>NUCLEOTIDE SEQUENCE</scope>
    <source>
        <strain evidence="3">CGMCC 4.5737</strain>
    </source>
</reference>
<dbReference type="Pfam" id="PF13604">
    <property type="entry name" value="AAA_30"/>
    <property type="match status" value="1"/>
</dbReference>
<accession>A0A8J3CIR5</accession>
<evidence type="ECO:0000259" key="2">
    <source>
        <dbReference type="Pfam" id="PF08751"/>
    </source>
</evidence>